<evidence type="ECO:0000313" key="2">
    <source>
        <dbReference type="Proteomes" id="UP000748332"/>
    </source>
</evidence>
<feature type="non-terminal residue" evidence="1">
    <location>
        <position position="619"/>
    </location>
</feature>
<dbReference type="AlphaFoldDB" id="A0A955KVI1"/>
<gene>
    <name evidence="1" type="ORF">KC622_02300</name>
</gene>
<proteinExistence type="predicted"/>
<reference evidence="1" key="1">
    <citation type="submission" date="2020-04" db="EMBL/GenBank/DDBJ databases">
        <authorList>
            <person name="Zhang T."/>
        </authorList>
    </citation>
    <scope>NUCLEOTIDE SEQUENCE</scope>
    <source>
        <strain evidence="1">HKST-UBA16</strain>
    </source>
</reference>
<reference evidence="1" key="2">
    <citation type="journal article" date="2021" name="Microbiome">
        <title>Successional dynamics and alternative stable states in a saline activated sludge microbial community over 9 years.</title>
        <authorList>
            <person name="Wang Y."/>
            <person name="Ye J."/>
            <person name="Ju F."/>
            <person name="Liu L."/>
            <person name="Boyd J.A."/>
            <person name="Deng Y."/>
            <person name="Parks D.H."/>
            <person name="Jiang X."/>
            <person name="Yin X."/>
            <person name="Woodcroft B.J."/>
            <person name="Tyson G.W."/>
            <person name="Hugenholtz P."/>
            <person name="Polz M.F."/>
            <person name="Zhang T."/>
        </authorList>
    </citation>
    <scope>NUCLEOTIDE SEQUENCE</scope>
    <source>
        <strain evidence="1">HKST-UBA16</strain>
    </source>
</reference>
<organism evidence="1 2">
    <name type="scientific">Candidatus Dojkabacteria bacterium</name>
    <dbReference type="NCBI Taxonomy" id="2099670"/>
    <lineage>
        <taxon>Bacteria</taxon>
        <taxon>Candidatus Dojkabacteria</taxon>
    </lineage>
</organism>
<dbReference type="EMBL" id="JAGQLM010000094">
    <property type="protein sequence ID" value="MCA9375138.1"/>
    <property type="molecule type" value="Genomic_DNA"/>
</dbReference>
<accession>A0A955KVI1</accession>
<sequence length="619" mass="68377">MRNRFFNTKTLVSVILFSAIAAILVTISLQRTSAKEIIVSDLSADSVTISVIIDKASSRLALPARISLSSSLIKECENSLVGEICYSEYTQTDSYAHFKINNLSEGSSYDVRWQDTLVSQYIYKEDLSASFTTELFSTDTPQIERIYGQIVDQYDNGVDSALITVDDLDGTGPGRLSAVTGESGEYSISYTRSEKTNYLQEFKILTPNGSEASYQTASFYNKPVEKISVDSITETKPSSPISLTQSAYAANSCIKDTDSGGIRIQCNDKTRWVEVLDLADCPKGTEKFRLGMIKNTTYTQFHDLNGITFKLKDQSTNKYLKDPETGKALVVKNGKYVDFAKLELKDGSKYTVEAYNKDNDQCKNTTDYFPTVIISNPEGKDTGCGTSDPNYTEGKTGVVNIPAMTSTANLCTKIGENFAINYQIPTDKMQEAVGLKMRWGEALAVDANQISEYKKSVVNARNLGLDLILRICYKNNCGIEDGNSYADAVISVYNELKNSGQLPQHGLFIHAGHNEPNNAEYRDPTQEANFIAQVVKKVSEAGLLSQNPDDIGIKLLGPNLDLYRNADGQWPGCSDCDDPNPHPIYSAQSYIDLMLQDSGFSSAAEGIWAWAVNDYLYER</sequence>
<evidence type="ECO:0000313" key="1">
    <source>
        <dbReference type="EMBL" id="MCA9375138.1"/>
    </source>
</evidence>
<dbReference type="Proteomes" id="UP000748332">
    <property type="component" value="Unassembled WGS sequence"/>
</dbReference>
<protein>
    <submittedName>
        <fullName evidence="1">Uncharacterized protein</fullName>
    </submittedName>
</protein>
<comment type="caution">
    <text evidence="1">The sequence shown here is derived from an EMBL/GenBank/DDBJ whole genome shotgun (WGS) entry which is preliminary data.</text>
</comment>
<name>A0A955KVI1_9BACT</name>